<accession>A0A9N9AJY5</accession>
<dbReference type="Gene3D" id="3.40.50.300">
    <property type="entry name" value="P-loop containing nucleotide triphosphate hydrolases"/>
    <property type="match status" value="1"/>
</dbReference>
<dbReference type="SUPFAM" id="SSF52540">
    <property type="entry name" value="P-loop containing nucleoside triphosphate hydrolases"/>
    <property type="match status" value="1"/>
</dbReference>
<dbReference type="AlphaFoldDB" id="A0A9N9AJY5"/>
<dbReference type="EMBL" id="CAJVPL010000835">
    <property type="protein sequence ID" value="CAG8532976.1"/>
    <property type="molecule type" value="Genomic_DNA"/>
</dbReference>
<dbReference type="PANTHER" id="PTHR43119">
    <property type="entry name" value="ABC TRANSPORT PROTEIN ATP-BINDING COMPONENT-RELATED"/>
    <property type="match status" value="1"/>
</dbReference>
<dbReference type="GO" id="GO:0005524">
    <property type="term" value="F:ATP binding"/>
    <property type="evidence" value="ECO:0007669"/>
    <property type="project" value="InterPro"/>
</dbReference>
<name>A0A9N9AJY5_9GLOM</name>
<keyword evidence="3" id="KW-1185">Reference proteome</keyword>
<dbReference type="Pfam" id="PF00005">
    <property type="entry name" value="ABC_tran"/>
    <property type="match status" value="1"/>
</dbReference>
<dbReference type="OrthoDB" id="6593433at2759"/>
<dbReference type="InterPro" id="IPR027417">
    <property type="entry name" value="P-loop_NTPase"/>
</dbReference>
<dbReference type="InterPro" id="IPR017871">
    <property type="entry name" value="ABC_transporter-like_CS"/>
</dbReference>
<protein>
    <submittedName>
        <fullName evidence="2">3330_t:CDS:1</fullName>
    </submittedName>
</protein>
<evidence type="ECO:0000259" key="1">
    <source>
        <dbReference type="PROSITE" id="PS50893"/>
    </source>
</evidence>
<dbReference type="PROSITE" id="PS00211">
    <property type="entry name" value="ABC_TRANSPORTER_1"/>
    <property type="match status" value="1"/>
</dbReference>
<evidence type="ECO:0000313" key="2">
    <source>
        <dbReference type="EMBL" id="CAG8532976.1"/>
    </source>
</evidence>
<evidence type="ECO:0000313" key="3">
    <source>
        <dbReference type="Proteomes" id="UP000789831"/>
    </source>
</evidence>
<organism evidence="2 3">
    <name type="scientific">Ambispora gerdemannii</name>
    <dbReference type="NCBI Taxonomy" id="144530"/>
    <lineage>
        <taxon>Eukaryota</taxon>
        <taxon>Fungi</taxon>
        <taxon>Fungi incertae sedis</taxon>
        <taxon>Mucoromycota</taxon>
        <taxon>Glomeromycotina</taxon>
        <taxon>Glomeromycetes</taxon>
        <taxon>Archaeosporales</taxon>
        <taxon>Ambisporaceae</taxon>
        <taxon>Ambispora</taxon>
    </lineage>
</organism>
<dbReference type="Proteomes" id="UP000789831">
    <property type="component" value="Unassembled WGS sequence"/>
</dbReference>
<sequence>MRFQVKNLGKKKPEGSFLFRNIEISLNEGDNLAITGPSGVGKTTLLKCIAELTAFEEGSLYLNEKNPEQYGIPMWRTRVMYVLQRPAVNGTPLDFVSQVRKYATQQKMKSNHRDPVEISSRWGITEDLWHKEYNQLSGGEMQRISLAIALSCNPDVLLLDGKTNFGTRPSNLSIGRGVTSLERHGDDTGMENGGAVIVDM</sequence>
<dbReference type="InterPro" id="IPR003439">
    <property type="entry name" value="ABC_transporter-like_ATP-bd"/>
</dbReference>
<dbReference type="PROSITE" id="PS50893">
    <property type="entry name" value="ABC_TRANSPORTER_2"/>
    <property type="match status" value="1"/>
</dbReference>
<reference evidence="2" key="1">
    <citation type="submission" date="2021-06" db="EMBL/GenBank/DDBJ databases">
        <authorList>
            <person name="Kallberg Y."/>
            <person name="Tangrot J."/>
            <person name="Rosling A."/>
        </authorList>
    </citation>
    <scope>NUCLEOTIDE SEQUENCE</scope>
    <source>
        <strain evidence="2">MT106</strain>
    </source>
</reference>
<dbReference type="GO" id="GO:0016887">
    <property type="term" value="F:ATP hydrolysis activity"/>
    <property type="evidence" value="ECO:0007669"/>
    <property type="project" value="InterPro"/>
</dbReference>
<gene>
    <name evidence="2" type="ORF">AGERDE_LOCUS5804</name>
</gene>
<proteinExistence type="predicted"/>
<dbReference type="PANTHER" id="PTHR43119:SF1">
    <property type="entry name" value="ABC TRANSPORTER DOMAIN-CONTAINING PROTEIN"/>
    <property type="match status" value="1"/>
</dbReference>
<comment type="caution">
    <text evidence="2">The sequence shown here is derived from an EMBL/GenBank/DDBJ whole genome shotgun (WGS) entry which is preliminary data.</text>
</comment>
<feature type="domain" description="ABC transporter" evidence="1">
    <location>
        <begin position="3"/>
        <end position="200"/>
    </location>
</feature>